<dbReference type="PANTHER" id="PTHR13578">
    <property type="entry name" value="ADDITIONAL SEX COMBS LIKE PROTEIN ASXL"/>
    <property type="match status" value="1"/>
</dbReference>
<dbReference type="PRINTS" id="PR00380">
    <property type="entry name" value="KINESINHEAVY"/>
</dbReference>
<dbReference type="InterPro" id="IPR036961">
    <property type="entry name" value="Kinesin_motor_dom_sf"/>
</dbReference>
<feature type="compositionally biased region" description="Basic and acidic residues" evidence="23">
    <location>
        <begin position="1652"/>
        <end position="1663"/>
    </location>
</feature>
<feature type="region of interest" description="Disordered" evidence="23">
    <location>
        <begin position="1942"/>
        <end position="1974"/>
    </location>
</feature>
<dbReference type="Gene3D" id="3.40.850.10">
    <property type="entry name" value="Kinesin motor domain"/>
    <property type="match status" value="1"/>
</dbReference>
<evidence type="ECO:0000259" key="25">
    <source>
        <dbReference type="PROSITE" id="PS51916"/>
    </source>
</evidence>
<feature type="compositionally biased region" description="Low complexity" evidence="23">
    <location>
        <begin position="875"/>
        <end position="890"/>
    </location>
</feature>
<comment type="similarity">
    <text evidence="21">Belongs to the TRAFAC class myosin-kinesin ATPase superfamily. Kinesin family.</text>
</comment>
<keyword evidence="12" id="KW-0805">Transcription regulation</keyword>
<keyword evidence="14" id="KW-0804">Transcription</keyword>
<feature type="binding site" evidence="21">
    <location>
        <begin position="96"/>
        <end position="103"/>
    </location>
    <ligand>
        <name>ATP</name>
        <dbReference type="ChEBI" id="CHEBI:30616"/>
    </ligand>
</feature>
<keyword evidence="16" id="KW-0206">Cytoskeleton</keyword>
<feature type="compositionally biased region" description="Acidic residues" evidence="23">
    <location>
        <begin position="389"/>
        <end position="407"/>
    </location>
</feature>
<keyword evidence="7" id="KW-0479">Metal-binding</keyword>
<evidence type="ECO:0000256" key="16">
    <source>
        <dbReference type="ARBA" id="ARBA00023212"/>
    </source>
</evidence>
<evidence type="ECO:0000256" key="19">
    <source>
        <dbReference type="ARBA" id="ARBA00073261"/>
    </source>
</evidence>
<feature type="compositionally biased region" description="Basic and acidic residues" evidence="23">
    <location>
        <begin position="1230"/>
        <end position="1243"/>
    </location>
</feature>
<evidence type="ECO:0000256" key="22">
    <source>
        <dbReference type="SAM" id="Coils"/>
    </source>
</evidence>
<comment type="similarity">
    <text evidence="3">Belongs to the Asx family.</text>
</comment>
<keyword evidence="13 22" id="KW-0175">Coiled coil</keyword>
<dbReference type="PROSITE" id="PS50067">
    <property type="entry name" value="KINESIN_MOTOR_2"/>
    <property type="match status" value="1"/>
</dbReference>
<keyword evidence="6" id="KW-0493">Microtubule</keyword>
<reference evidence="26 27" key="1">
    <citation type="submission" date="2020-12" db="EMBL/GenBank/DDBJ databases">
        <title>De novo assembly of Tibetan sheep genome.</title>
        <authorList>
            <person name="Li X."/>
        </authorList>
    </citation>
    <scope>NUCLEOTIDE SEQUENCE [LARGE SCALE GENOMIC DNA]</scope>
    <source>
        <tissue evidence="26">Heart</tissue>
    </source>
</reference>
<evidence type="ECO:0000256" key="5">
    <source>
        <dbReference type="ARBA" id="ARBA00022491"/>
    </source>
</evidence>
<feature type="compositionally biased region" description="Basic and acidic residues" evidence="23">
    <location>
        <begin position="1122"/>
        <end position="1131"/>
    </location>
</feature>
<organism evidence="26 27">
    <name type="scientific">Ovis aries</name>
    <name type="common">Sheep</name>
    <dbReference type="NCBI Taxonomy" id="9940"/>
    <lineage>
        <taxon>Eukaryota</taxon>
        <taxon>Metazoa</taxon>
        <taxon>Chordata</taxon>
        <taxon>Craniata</taxon>
        <taxon>Vertebrata</taxon>
        <taxon>Euteleostomi</taxon>
        <taxon>Mammalia</taxon>
        <taxon>Eutheria</taxon>
        <taxon>Laurasiatheria</taxon>
        <taxon>Artiodactyla</taxon>
        <taxon>Ruminantia</taxon>
        <taxon>Pecora</taxon>
        <taxon>Bovidae</taxon>
        <taxon>Caprinae</taxon>
        <taxon>Ovis</taxon>
    </lineage>
</organism>
<feature type="region of interest" description="Disordered" evidence="23">
    <location>
        <begin position="374"/>
        <end position="408"/>
    </location>
</feature>
<feature type="compositionally biased region" description="Basic residues" evidence="23">
    <location>
        <begin position="374"/>
        <end position="385"/>
    </location>
</feature>
<comment type="function">
    <text evidence="18">Microtubule-based molecular motor that transport intracellular cargos, such as vesicles, organelles and protein complexes. Uses ATP hydrolysis to generate force to bind and move along the microtubule. Plays a role in cilia formation. Involved in photoreceptor integrity and opsin trafficking in rod photoreceptors. Transports vesicles containing N-methyl-D-aspartate (NMDA) receptor subunit GRIN2A into neuronal dendrites.</text>
</comment>
<feature type="region of interest" description="Disordered" evidence="23">
    <location>
        <begin position="863"/>
        <end position="890"/>
    </location>
</feature>
<dbReference type="InterPro" id="IPR001752">
    <property type="entry name" value="Kinesin_motor_dom"/>
</dbReference>
<evidence type="ECO:0000259" key="24">
    <source>
        <dbReference type="PROSITE" id="PS50067"/>
    </source>
</evidence>
<dbReference type="GO" id="GO:0003677">
    <property type="term" value="F:DNA binding"/>
    <property type="evidence" value="ECO:0007669"/>
    <property type="project" value="InterPro"/>
</dbReference>
<keyword evidence="15 21" id="KW-0505">Motor protein</keyword>
<evidence type="ECO:0000313" key="27">
    <source>
        <dbReference type="Proteomes" id="UP000664991"/>
    </source>
</evidence>
<evidence type="ECO:0000256" key="13">
    <source>
        <dbReference type="ARBA" id="ARBA00023054"/>
    </source>
</evidence>
<dbReference type="GO" id="GO:0045944">
    <property type="term" value="P:positive regulation of transcription by RNA polymerase II"/>
    <property type="evidence" value="ECO:0007669"/>
    <property type="project" value="TreeGrafter"/>
</dbReference>
<dbReference type="GO" id="GO:0003777">
    <property type="term" value="F:microtubule motor activity"/>
    <property type="evidence" value="ECO:0007669"/>
    <property type="project" value="InterPro"/>
</dbReference>
<keyword evidence="11 21" id="KW-0067">ATP-binding</keyword>
<dbReference type="InterPro" id="IPR019821">
    <property type="entry name" value="Kinesin_motor_CS"/>
</dbReference>
<evidence type="ECO:0000256" key="14">
    <source>
        <dbReference type="ARBA" id="ARBA00023163"/>
    </source>
</evidence>
<dbReference type="GO" id="GO:0003682">
    <property type="term" value="F:chromatin binding"/>
    <property type="evidence" value="ECO:0007669"/>
    <property type="project" value="TreeGrafter"/>
</dbReference>
<dbReference type="Proteomes" id="UP000664991">
    <property type="component" value="Unassembled WGS sequence"/>
</dbReference>
<dbReference type="InterPro" id="IPR028020">
    <property type="entry name" value="ASX_DEUBAD_dom"/>
</dbReference>
<feature type="region of interest" description="Disordered" evidence="23">
    <location>
        <begin position="1047"/>
        <end position="1243"/>
    </location>
</feature>
<evidence type="ECO:0000256" key="11">
    <source>
        <dbReference type="ARBA" id="ARBA00022840"/>
    </source>
</evidence>
<evidence type="ECO:0000256" key="2">
    <source>
        <dbReference type="ARBA" id="ARBA00004245"/>
    </source>
</evidence>
<feature type="compositionally biased region" description="Basic and acidic residues" evidence="23">
    <location>
        <begin position="1056"/>
        <end position="1066"/>
    </location>
</feature>
<protein>
    <recommendedName>
        <fullName evidence="19">Kinesin-like protein KIF3B</fullName>
    </recommendedName>
    <alternativeName>
        <fullName evidence="20">Microtubule plus end-directed kinesin motor 3B</fullName>
    </alternativeName>
</protein>
<feature type="domain" description="DEUBAD" evidence="25">
    <location>
        <begin position="931"/>
        <end position="1040"/>
    </location>
</feature>
<evidence type="ECO:0000256" key="9">
    <source>
        <dbReference type="ARBA" id="ARBA00022771"/>
    </source>
</evidence>
<sequence length="2212" mass="241473">MSKLKSSESVRVVVRCRPMNGKEKAASYDKVVDVDVKLGQVSVKNPKGVAHEMPKTFTFDAVYDWNAKQFELYDETFRPLVDSVLQGFNGTIFAYGQTGTGKTYTMEGVRGDPEKRGVIPNSFDHIFTHISRSQNQQYLVRASYLEIYQEEIRDLLSKDQTKRLELKERPDTGVYVKDLSSFVTKSVKEIEHVMNVGNQNRSVGATNMNEHSSRSHAIFVITIECSEVGLDGENHIRVGKLNLVDLAGSERQAKTGAQGERLKEATKINLSLSALGNVISALVDGKSTHIPYRDSKLTRLLQDSLGGNAKTVMVANVGPASYNVEETLTTLRYANRAKNIKNKPRVNEDPKDALLREFQEEIARLKAQLEKRSIGRRKRREKRRGVGGGEEEEEEGEEGEEEGDDKDDYWREQQEKLEIEKRAIVEDHSLVAEEKKRLLKEKEKKMEDLRREKDAAEVLGAKIKAMESKLLVGGKNIVDHTNEQQKILEQKRQEIAEQKRREREIQQQMESRDEETLELKETYSSLQQEVDIKTKKLKKLFSKLQAVKAEIHDLQEEHIKERQELEQTQNELTRELKLKHLIIENFIPLEEKSKIMNRSFFDEEEDHWKLHPITRLENQQMMKRPVSAVGYRRPLSQHARMSMMVRPDVRYRAENIMLLELDMPSRTTRDYEGPAIAPKVQAALDAALQDEDEIQVDASSFESTAHKKTKARYTPYSPPDLYPPGLLESESLISLISCLIITMLSSRNCAEIYFIVIWEWKDALQWSRSPAVVEGEEPEDTADVESCGSNEASTVSGENDVSLDETSSNASCSTESQSRPLSNPRDSYRASSQANKQKKKTGVMLPRVVLTPLKVNGAHVESASGFSGRHADGESGSPSSSSGGSPALGSAAIRGQAELARDPAPLLRGFRKPATGQMKRNRGEEIDFETPGSILVNTNLRALINSRTFHALPSHFQQQLLFLLPEVDRQVGTDGLLRLSSSALNNEFFTHAAQSWRERLADGEFTHEMQVRIRQEMEKEKKVEQWKEKFFEDYYGQKLGLTKEESLQQNVGQEEAEIKSDLRVSESTRPQRGPATRQRDGHFKKRSRPDLRTRARRNLYKRQEPEQAEIAKDTQSVALDIPLHKDGEAKTDATGVGSPHPPGTSSAASNPESPEFPAETVSSRLQPSPNDPARVSASPDRIPSLLQETVDQEPKDQKRKSFEQATSASFPEKKPRLEDRQSFRNTIESVHPEKPQPTKEEPKVPPIRIQLSRIKPPWVVKGQPTYQICPRIVPITESSCRGWTGARTLADIKARALQVRGARGHHCHREAATTAIGGGGGPGGGGGGATDEGGGRGGGSGDGGEACGHPEPRGAPSAPGERASDLQRTQLLPPCPLSGDHAQAETAVSRARREDLASLGKGKSCPLQKVLDGPNSGLEDAFQLPVVPTRDPPCQALPPLPSRIPEPERLVEQLVLHPEGRTECGSGTTAWERGDEEPAPTIPSENSPVRALERPIGLEEGTGQAPDSSSNPTMKDLVNVTPSSIPESSLASCLQDRLFDDESELDDSGPPTRESASRQENLKTEAPVSPGAAPWRPGLSNDEAAGQPEPDSREEVPSAKSQVREKWEKAAPLIPASPAGLTAEEGLDPPVCLASLWTVPSGCVDSGGSDCKQLDGDKPRVNGDLEALSPHSESTDTASDCEGHLSEDSSEAEPSAALGLKRSLVAEQGEKHNRNRCASLSKVNGNLSLVPRTDGMVAPQSWVSRVCAVPPKIPDSLLLASPEYQPRPVSLGRPTSSVEAANPLVMQLLQGHLPLKKVLPPAHGGSKPEPPRLPLTAEQSPGGSLGVGSLQDPGENRCGVGKSSPESLLPESCEASTGFARLEASQAPGAPLKMSKNAPSLDSLYPVTNPVAASGKAEVDFKEQLPPFSFEDQKEARDLSQCSISTAAPGVSLGNLTTSRAPLFSSPNAVSSGPDQAGRALGDQNSAGGQGKKLFGSKNTAAALQCPRLVEPTPLPADAPHAFPNRKSGPGKTSLSGGVQTAREDWVPKPPPASVGSIKSEKTLGGGPLKADAENRKAVGPGPRDLVDHLQGMPFVLDLPFWKLPREPGKGLSQPLEPSSIPSQLNIKQAFYGKLSKLQLSSTSFNYSSGSPPFPKGLAGSVVQLSHKANFGASHSASLSLQMFTDSSTVESISLQCACSLKAMIMCQGCGAFCHDDCIGPSKLCVLCLVVR</sequence>
<evidence type="ECO:0000256" key="21">
    <source>
        <dbReference type="PROSITE-ProRule" id="PRU00283"/>
    </source>
</evidence>
<feature type="compositionally biased region" description="Polar residues" evidence="23">
    <location>
        <begin position="1520"/>
        <end position="1532"/>
    </location>
</feature>
<dbReference type="GO" id="GO:0008088">
    <property type="term" value="P:axo-dendritic transport"/>
    <property type="evidence" value="ECO:0007669"/>
    <property type="project" value="UniProtKB-ARBA"/>
</dbReference>
<feature type="compositionally biased region" description="Basic and acidic residues" evidence="23">
    <location>
        <begin position="1101"/>
        <end position="1112"/>
    </location>
</feature>
<dbReference type="InterPro" id="IPR024811">
    <property type="entry name" value="ASX/ASX-like"/>
</dbReference>
<feature type="coiled-coil region" evidence="22">
    <location>
        <begin position="425"/>
        <end position="575"/>
    </location>
</feature>
<dbReference type="GO" id="GO:0008270">
    <property type="term" value="F:zinc ion binding"/>
    <property type="evidence" value="ECO:0007669"/>
    <property type="project" value="UniProtKB-KW"/>
</dbReference>
<feature type="compositionally biased region" description="Basic and acidic residues" evidence="23">
    <location>
        <begin position="1192"/>
        <end position="1202"/>
    </location>
</feature>
<feature type="compositionally biased region" description="Basic and acidic residues" evidence="23">
    <location>
        <begin position="1211"/>
        <end position="1222"/>
    </location>
</feature>
<feature type="region of interest" description="Disordered" evidence="23">
    <location>
        <begin position="772"/>
        <end position="845"/>
    </location>
</feature>
<feature type="compositionally biased region" description="Polar residues" evidence="23">
    <location>
        <begin position="787"/>
        <end position="835"/>
    </location>
</feature>
<evidence type="ECO:0000256" key="17">
    <source>
        <dbReference type="ARBA" id="ARBA00023242"/>
    </source>
</evidence>
<feature type="region of interest" description="Disordered" evidence="23">
    <location>
        <begin position="1796"/>
        <end position="1850"/>
    </location>
</feature>
<keyword evidence="17" id="KW-0539">Nucleus</keyword>
<comment type="caution">
    <text evidence="26">The sequence shown here is derived from an EMBL/GenBank/DDBJ whole genome shotgun (WGS) entry which is preliminary data.</text>
</comment>
<dbReference type="Pfam" id="PF13922">
    <property type="entry name" value="PHD_3"/>
    <property type="match status" value="1"/>
</dbReference>
<evidence type="ECO:0000256" key="6">
    <source>
        <dbReference type="ARBA" id="ARBA00022701"/>
    </source>
</evidence>
<keyword evidence="4" id="KW-0963">Cytoplasm</keyword>
<dbReference type="SUPFAM" id="SSF52540">
    <property type="entry name" value="P-loop containing nucleoside triphosphate hydrolases"/>
    <property type="match status" value="1"/>
</dbReference>
<keyword evidence="9" id="KW-0863">Zinc-finger</keyword>
<feature type="region of interest" description="Disordered" evidence="23">
    <location>
        <begin position="1991"/>
        <end position="2055"/>
    </location>
</feature>
<feature type="region of interest" description="Disordered" evidence="23">
    <location>
        <begin position="1312"/>
        <end position="1408"/>
    </location>
</feature>
<dbReference type="InterPro" id="IPR044867">
    <property type="entry name" value="DEUBAD_dom"/>
</dbReference>
<evidence type="ECO:0000256" key="3">
    <source>
        <dbReference type="ARBA" id="ARBA00006391"/>
    </source>
</evidence>
<accession>A0A836A2T7</accession>
<dbReference type="Pfam" id="PF00225">
    <property type="entry name" value="Kinesin"/>
    <property type="match status" value="1"/>
</dbReference>
<dbReference type="GO" id="GO:0008017">
    <property type="term" value="F:microtubule binding"/>
    <property type="evidence" value="ECO:0007669"/>
    <property type="project" value="InterPro"/>
</dbReference>
<evidence type="ECO:0000256" key="23">
    <source>
        <dbReference type="SAM" id="MobiDB-lite"/>
    </source>
</evidence>
<dbReference type="PROSITE" id="PS51916">
    <property type="entry name" value="DEUBAD"/>
    <property type="match status" value="1"/>
</dbReference>
<feature type="compositionally biased region" description="Polar residues" evidence="23">
    <location>
        <begin position="1942"/>
        <end position="1954"/>
    </location>
</feature>
<evidence type="ECO:0000256" key="18">
    <source>
        <dbReference type="ARBA" id="ARBA00059478"/>
    </source>
</evidence>
<keyword evidence="10" id="KW-0862">Zinc</keyword>
<evidence type="ECO:0000256" key="10">
    <source>
        <dbReference type="ARBA" id="ARBA00022833"/>
    </source>
</evidence>
<dbReference type="PROSITE" id="PS00411">
    <property type="entry name" value="KINESIN_MOTOR_1"/>
    <property type="match status" value="1"/>
</dbReference>
<dbReference type="GO" id="GO:0042975">
    <property type="term" value="F:peroxisome proliferator activated receptor binding"/>
    <property type="evidence" value="ECO:0007669"/>
    <property type="project" value="TreeGrafter"/>
</dbReference>
<dbReference type="GO" id="GO:0016939">
    <property type="term" value="C:kinesin II complex"/>
    <property type="evidence" value="ECO:0007669"/>
    <property type="project" value="UniProtKB-ARBA"/>
</dbReference>
<evidence type="ECO:0000256" key="7">
    <source>
        <dbReference type="ARBA" id="ARBA00022723"/>
    </source>
</evidence>
<dbReference type="GO" id="GO:0060271">
    <property type="term" value="P:cilium assembly"/>
    <property type="evidence" value="ECO:0007669"/>
    <property type="project" value="UniProtKB-ARBA"/>
</dbReference>
<keyword evidence="8 21" id="KW-0547">Nucleotide-binding</keyword>
<evidence type="ECO:0000256" key="8">
    <source>
        <dbReference type="ARBA" id="ARBA00022741"/>
    </source>
</evidence>
<dbReference type="InterPro" id="IPR026905">
    <property type="entry name" value="ASX-like_PHD"/>
</dbReference>
<dbReference type="GO" id="GO:0031503">
    <property type="term" value="P:protein-containing complex localization"/>
    <property type="evidence" value="ECO:0007669"/>
    <property type="project" value="UniProtKB-ARBA"/>
</dbReference>
<dbReference type="GO" id="GO:0005874">
    <property type="term" value="C:microtubule"/>
    <property type="evidence" value="ECO:0007669"/>
    <property type="project" value="UniProtKB-KW"/>
</dbReference>
<feature type="compositionally biased region" description="Pro residues" evidence="23">
    <location>
        <begin position="1435"/>
        <end position="1444"/>
    </location>
</feature>
<evidence type="ECO:0000256" key="15">
    <source>
        <dbReference type="ARBA" id="ARBA00023175"/>
    </source>
</evidence>
<feature type="compositionally biased region" description="Gly residues" evidence="23">
    <location>
        <begin position="1316"/>
        <end position="1346"/>
    </location>
</feature>
<gene>
    <name evidence="26" type="ORF">JEQ12_004551</name>
</gene>
<dbReference type="SMART" id="SM00129">
    <property type="entry name" value="KISc"/>
    <property type="match status" value="1"/>
</dbReference>
<dbReference type="FunFam" id="3.40.850.10:FF:000017">
    <property type="entry name" value="Kinesin-like protein"/>
    <property type="match status" value="1"/>
</dbReference>
<feature type="domain" description="Kinesin motor" evidence="24">
    <location>
        <begin position="9"/>
        <end position="340"/>
    </location>
</feature>
<feature type="compositionally biased region" description="Basic and acidic residues" evidence="23">
    <location>
        <begin position="1590"/>
        <end position="1609"/>
    </location>
</feature>
<feature type="region of interest" description="Disordered" evidence="23">
    <location>
        <begin position="1426"/>
        <end position="1611"/>
    </location>
</feature>
<dbReference type="CDD" id="cd01371">
    <property type="entry name" value="KISc_KIF3"/>
    <property type="match status" value="1"/>
</dbReference>
<dbReference type="GO" id="GO:0035517">
    <property type="term" value="C:PR-DUB complex"/>
    <property type="evidence" value="ECO:0007669"/>
    <property type="project" value="TreeGrafter"/>
</dbReference>
<dbReference type="EMBL" id="JAEMGP010000013">
    <property type="protein sequence ID" value="KAG5201788.1"/>
    <property type="molecule type" value="Genomic_DNA"/>
</dbReference>
<evidence type="ECO:0000313" key="26">
    <source>
        <dbReference type="EMBL" id="KAG5201788.1"/>
    </source>
</evidence>
<comment type="subcellular location">
    <subcellularLocation>
        <location evidence="2">Cytoplasm</location>
        <location evidence="2">Cytoskeleton</location>
    </subcellularLocation>
    <subcellularLocation>
        <location evidence="1">Nucleus</location>
    </subcellularLocation>
</comment>
<feature type="compositionally biased region" description="Polar residues" evidence="23">
    <location>
        <begin position="1143"/>
        <end position="1152"/>
    </location>
</feature>
<evidence type="ECO:0000256" key="20">
    <source>
        <dbReference type="ARBA" id="ARBA00075889"/>
    </source>
</evidence>
<name>A0A836A2T7_SHEEP</name>
<dbReference type="PANTHER" id="PTHR13578:SF19">
    <property type="entry name" value="POLYCOMB GROUP PROTEIN ASXL1"/>
    <property type="match status" value="1"/>
</dbReference>
<feature type="compositionally biased region" description="Acidic residues" evidence="23">
    <location>
        <begin position="774"/>
        <end position="783"/>
    </location>
</feature>
<keyword evidence="5" id="KW-0678">Repressor</keyword>
<feature type="region of interest" description="Disordered" evidence="23">
    <location>
        <begin position="1644"/>
        <end position="1695"/>
    </location>
</feature>
<dbReference type="GO" id="GO:0009887">
    <property type="term" value="P:animal organ morphogenesis"/>
    <property type="evidence" value="ECO:0007669"/>
    <property type="project" value="TreeGrafter"/>
</dbReference>
<proteinExistence type="inferred from homology"/>
<dbReference type="Pfam" id="PF13919">
    <property type="entry name" value="ASXH"/>
    <property type="match status" value="1"/>
</dbReference>
<dbReference type="InterPro" id="IPR027417">
    <property type="entry name" value="P-loop_NTPase"/>
</dbReference>
<evidence type="ECO:0000256" key="12">
    <source>
        <dbReference type="ARBA" id="ARBA00023015"/>
    </source>
</evidence>
<evidence type="ECO:0000256" key="4">
    <source>
        <dbReference type="ARBA" id="ARBA00022490"/>
    </source>
</evidence>
<dbReference type="GO" id="GO:0005524">
    <property type="term" value="F:ATP binding"/>
    <property type="evidence" value="ECO:0007669"/>
    <property type="project" value="UniProtKB-UniRule"/>
</dbReference>
<dbReference type="GO" id="GO:0043005">
    <property type="term" value="C:neuron projection"/>
    <property type="evidence" value="ECO:0007669"/>
    <property type="project" value="GOC"/>
</dbReference>
<evidence type="ECO:0000256" key="1">
    <source>
        <dbReference type="ARBA" id="ARBA00004123"/>
    </source>
</evidence>